<dbReference type="InterPro" id="IPR013445">
    <property type="entry name" value="CDP_4_6_deHydtase"/>
</dbReference>
<keyword evidence="2" id="KW-0456">Lyase</keyword>
<dbReference type="EC" id="4.2.1.45" evidence="2"/>
<dbReference type="GO" id="GO:0047733">
    <property type="term" value="F:CDP-glucose 4,6-dehydratase activity"/>
    <property type="evidence" value="ECO:0007669"/>
    <property type="project" value="UniProtKB-EC"/>
</dbReference>
<accession>A0A5C8G8U2</accession>
<dbReference type="AlphaFoldDB" id="A0A5C8G8U2"/>
<dbReference type="EMBL" id="SAYI01000005">
    <property type="protein sequence ID" value="TXJ58207.1"/>
    <property type="molecule type" value="Genomic_DNA"/>
</dbReference>
<evidence type="ECO:0000313" key="3">
    <source>
        <dbReference type="Proteomes" id="UP000322327"/>
    </source>
</evidence>
<dbReference type="SUPFAM" id="SSF51735">
    <property type="entry name" value="NAD(P)-binding Rossmann-fold domains"/>
    <property type="match status" value="1"/>
</dbReference>
<proteinExistence type="predicted"/>
<dbReference type="InterPro" id="IPR016040">
    <property type="entry name" value="NAD(P)-bd_dom"/>
</dbReference>
<dbReference type="NCBIfam" id="TIGR02622">
    <property type="entry name" value="CDP_4_6_dhtase"/>
    <property type="match status" value="1"/>
</dbReference>
<dbReference type="RefSeq" id="WP_147530267.1">
    <property type="nucleotide sequence ID" value="NZ_SAYI01000005.1"/>
</dbReference>
<gene>
    <name evidence="2" type="primary">rfbG</name>
    <name evidence="2" type="ORF">EPJ76_01795</name>
</gene>
<feature type="domain" description="NAD(P)-binding" evidence="1">
    <location>
        <begin position="19"/>
        <end position="333"/>
    </location>
</feature>
<protein>
    <submittedName>
        <fullName evidence="2">CDP-glucose 4,6-dehydratase</fullName>
        <ecNumber evidence="2">4.2.1.45</ecNumber>
    </submittedName>
</protein>
<evidence type="ECO:0000259" key="1">
    <source>
        <dbReference type="Pfam" id="PF16363"/>
    </source>
</evidence>
<dbReference type="Pfam" id="PF16363">
    <property type="entry name" value="GDP_Man_Dehyd"/>
    <property type="match status" value="1"/>
</dbReference>
<dbReference type="Proteomes" id="UP000322327">
    <property type="component" value="Unassembled WGS sequence"/>
</dbReference>
<dbReference type="PANTHER" id="PTHR43000">
    <property type="entry name" value="DTDP-D-GLUCOSE 4,6-DEHYDRATASE-RELATED"/>
    <property type="match status" value="1"/>
</dbReference>
<sequence>MEVKLMKNIIKIFKNKKILITGHTGFKGSWLCKLLLELGSKVSGISLQAEKVSLYNLLKLDNEVESHICDIRKLKNIENIVKEINPDIIFHLAAQPLVIESYNNPVYTFETNIIGTINILEALRKLNNLECAIMITTDKVYDNKEWVWGYRENDSLGGNDPYSSSKACAELVIKSYKKSFFENLNIATARAGNVIGGGDFARYRIIPDIVRAIEKNEAVELRNPNSVRPWQHVLDVLNGYLLLAYNLIENNKNISANKNGELPSYNFAPIDNKQTVEYITKVFIESIGKGNYKIKSQNTNKKEMNILRLDSSLARKELLWEEKFDTEEAVKQTALWYREYLDSKDITDKQIKDYIKDSI</sequence>
<dbReference type="Gene3D" id="3.40.50.720">
    <property type="entry name" value="NAD(P)-binding Rossmann-like Domain"/>
    <property type="match status" value="1"/>
</dbReference>
<reference evidence="2 3" key="1">
    <citation type="journal article" date="1992" name="Lakartidningen">
        <title>[Penicillin V and not amoxicillin is the first choice preparation in acute otitis].</title>
        <authorList>
            <person name="Kamme C."/>
            <person name="Lundgren K."/>
            <person name="Prellner K."/>
        </authorList>
    </citation>
    <scope>NUCLEOTIDE SEQUENCE [LARGE SCALE GENOMIC DNA]</scope>
    <source>
        <strain evidence="2 3">PC3053II</strain>
    </source>
</reference>
<organism evidence="2 3">
    <name type="scientific">Brachyspira aalborgi</name>
    <dbReference type="NCBI Taxonomy" id="29522"/>
    <lineage>
        <taxon>Bacteria</taxon>
        <taxon>Pseudomonadati</taxon>
        <taxon>Spirochaetota</taxon>
        <taxon>Spirochaetia</taxon>
        <taxon>Brachyspirales</taxon>
        <taxon>Brachyspiraceae</taxon>
        <taxon>Brachyspira</taxon>
    </lineage>
</organism>
<dbReference type="Gene3D" id="3.90.25.10">
    <property type="entry name" value="UDP-galactose 4-epimerase, domain 1"/>
    <property type="match status" value="1"/>
</dbReference>
<comment type="caution">
    <text evidence="2">The sequence shown here is derived from an EMBL/GenBank/DDBJ whole genome shotgun (WGS) entry which is preliminary data.</text>
</comment>
<evidence type="ECO:0000313" key="2">
    <source>
        <dbReference type="EMBL" id="TXJ58207.1"/>
    </source>
</evidence>
<dbReference type="InterPro" id="IPR036291">
    <property type="entry name" value="NAD(P)-bd_dom_sf"/>
</dbReference>
<name>A0A5C8G8U2_9SPIR</name>